<name>A0ABY5K3C9_9CELL</name>
<feature type="region of interest" description="Disordered" evidence="1">
    <location>
        <begin position="25"/>
        <end position="68"/>
    </location>
</feature>
<evidence type="ECO:0008006" key="4">
    <source>
        <dbReference type="Google" id="ProtNLM"/>
    </source>
</evidence>
<dbReference type="RefSeq" id="WP_227565319.1">
    <property type="nucleotide sequence ID" value="NZ_CP101989.1"/>
</dbReference>
<evidence type="ECO:0000313" key="3">
    <source>
        <dbReference type="Proteomes" id="UP001317322"/>
    </source>
</evidence>
<dbReference type="Proteomes" id="UP001317322">
    <property type="component" value="Chromosome"/>
</dbReference>
<keyword evidence="3" id="KW-1185">Reference proteome</keyword>
<gene>
    <name evidence="2" type="ORF">NP075_14350</name>
</gene>
<accession>A0ABY5K3C9</accession>
<organism evidence="2 3">
    <name type="scientific">Cellulomonas wangsupingiae</name>
    <dbReference type="NCBI Taxonomy" id="2968085"/>
    <lineage>
        <taxon>Bacteria</taxon>
        <taxon>Bacillati</taxon>
        <taxon>Actinomycetota</taxon>
        <taxon>Actinomycetes</taxon>
        <taxon>Micrococcales</taxon>
        <taxon>Cellulomonadaceae</taxon>
        <taxon>Cellulomonas</taxon>
    </lineage>
</organism>
<proteinExistence type="predicted"/>
<feature type="compositionally biased region" description="Low complexity" evidence="1">
    <location>
        <begin position="28"/>
        <end position="63"/>
    </location>
</feature>
<protein>
    <recommendedName>
        <fullName evidence="4">Lipocalin-like domain-containing protein</fullName>
    </recommendedName>
</protein>
<dbReference type="PROSITE" id="PS51257">
    <property type="entry name" value="PROKAR_LIPOPROTEIN"/>
    <property type="match status" value="1"/>
</dbReference>
<evidence type="ECO:0000313" key="2">
    <source>
        <dbReference type="EMBL" id="UUI64293.1"/>
    </source>
</evidence>
<reference evidence="2 3" key="1">
    <citation type="submission" date="2022-07" db="EMBL/GenBank/DDBJ databases">
        <title>Novel species in genus cellulomonas.</title>
        <authorList>
            <person name="Ye L."/>
        </authorList>
    </citation>
    <scope>NUCLEOTIDE SEQUENCE [LARGE SCALE GENOMIC DNA]</scope>
    <source>
        <strain evidence="3">zg-Y908</strain>
    </source>
</reference>
<sequence length="233" mass="22710">MRRTPAVTVTALTALLLTACTGGDREAAPSGGATPADASAGASADASPGAPADAGGGTQPDAPFDGGTEQCLVGVWRLDLAAMQDDLSTMLAGGGEAAGDVEVEVEGATTYEFAADGSFAAAVDSSSSMTLSSDGEELTSSTASTGDLTGVWSLAGDVLTISDVDAAGLDVTTTAALGGESIDVPPGSAQDAIEALPPTVSTVTCGTATLTLATATVADEDSDPVSLTYTLRR</sequence>
<evidence type="ECO:0000256" key="1">
    <source>
        <dbReference type="SAM" id="MobiDB-lite"/>
    </source>
</evidence>
<dbReference type="EMBL" id="CP101989">
    <property type="protein sequence ID" value="UUI64293.1"/>
    <property type="molecule type" value="Genomic_DNA"/>
</dbReference>